<reference evidence="2" key="2">
    <citation type="journal article" date="2024" name="Plant">
        <title>Genomic evolution and insights into agronomic trait innovations of Sesamum species.</title>
        <authorList>
            <person name="Miao H."/>
            <person name="Wang L."/>
            <person name="Qu L."/>
            <person name="Liu H."/>
            <person name="Sun Y."/>
            <person name="Le M."/>
            <person name="Wang Q."/>
            <person name="Wei S."/>
            <person name="Zheng Y."/>
            <person name="Lin W."/>
            <person name="Duan Y."/>
            <person name="Cao H."/>
            <person name="Xiong S."/>
            <person name="Wang X."/>
            <person name="Wei L."/>
            <person name="Li C."/>
            <person name="Ma Q."/>
            <person name="Ju M."/>
            <person name="Zhao R."/>
            <person name="Li G."/>
            <person name="Mu C."/>
            <person name="Tian Q."/>
            <person name="Mei H."/>
            <person name="Zhang T."/>
            <person name="Gao T."/>
            <person name="Zhang H."/>
        </authorList>
    </citation>
    <scope>NUCLEOTIDE SEQUENCE</scope>
    <source>
        <strain evidence="2">KEN8</strain>
    </source>
</reference>
<name>A0AAW2N1U5_9LAMI</name>
<gene>
    <name evidence="2" type="ORF">Scaly_1966000</name>
</gene>
<evidence type="ECO:0000256" key="1">
    <source>
        <dbReference type="SAM" id="MobiDB-lite"/>
    </source>
</evidence>
<evidence type="ECO:0000313" key="2">
    <source>
        <dbReference type="EMBL" id="KAL0336909.1"/>
    </source>
</evidence>
<organism evidence="2">
    <name type="scientific">Sesamum calycinum</name>
    <dbReference type="NCBI Taxonomy" id="2727403"/>
    <lineage>
        <taxon>Eukaryota</taxon>
        <taxon>Viridiplantae</taxon>
        <taxon>Streptophyta</taxon>
        <taxon>Embryophyta</taxon>
        <taxon>Tracheophyta</taxon>
        <taxon>Spermatophyta</taxon>
        <taxon>Magnoliopsida</taxon>
        <taxon>eudicotyledons</taxon>
        <taxon>Gunneridae</taxon>
        <taxon>Pentapetalae</taxon>
        <taxon>asterids</taxon>
        <taxon>lamiids</taxon>
        <taxon>Lamiales</taxon>
        <taxon>Pedaliaceae</taxon>
        <taxon>Sesamum</taxon>
    </lineage>
</organism>
<reference evidence="2" key="1">
    <citation type="submission" date="2020-06" db="EMBL/GenBank/DDBJ databases">
        <authorList>
            <person name="Li T."/>
            <person name="Hu X."/>
            <person name="Zhang T."/>
            <person name="Song X."/>
            <person name="Zhang H."/>
            <person name="Dai N."/>
            <person name="Sheng W."/>
            <person name="Hou X."/>
            <person name="Wei L."/>
        </authorList>
    </citation>
    <scope>NUCLEOTIDE SEQUENCE</scope>
    <source>
        <strain evidence="2">KEN8</strain>
        <tissue evidence="2">Leaf</tissue>
    </source>
</reference>
<sequence>MKLGFNGGVIKPYWKTENGNMDRERGRSKRKEKSEQGPEKGWHDKAMLFEQYHWKKALEKNQPYKFKISIFLLEFLQTCPDIFCSSASLWLTHLVAEIHSLYAASSNLKIGGFETNASRIFFCSPFSVVRTKNCLLWGVSSHQASCSQVMSLAPQQAKASCVLPLS</sequence>
<comment type="caution">
    <text evidence="2">The sequence shown here is derived from an EMBL/GenBank/DDBJ whole genome shotgun (WGS) entry which is preliminary data.</text>
</comment>
<proteinExistence type="predicted"/>
<protein>
    <submittedName>
        <fullName evidence="2">Uncharacterized protein</fullName>
    </submittedName>
</protein>
<dbReference type="EMBL" id="JACGWM010000012">
    <property type="protein sequence ID" value="KAL0336909.1"/>
    <property type="molecule type" value="Genomic_DNA"/>
</dbReference>
<accession>A0AAW2N1U5</accession>
<dbReference type="AlphaFoldDB" id="A0AAW2N1U5"/>
<feature type="region of interest" description="Disordered" evidence="1">
    <location>
        <begin position="16"/>
        <end position="40"/>
    </location>
</feature>